<accession>A0A0P1M2A1</accession>
<accession>A0A0P1LIC8</accession>
<dbReference type="STRING" id="1633631.GCA_001442925_01163"/>
<proteinExistence type="predicted"/>
<dbReference type="Proteomes" id="UP000182011">
    <property type="component" value="Unassembled WGS sequence"/>
</dbReference>
<reference evidence="1 2" key="1">
    <citation type="submission" date="2015-11" db="EMBL/GenBank/DDBJ databases">
        <authorList>
            <person name="Zhang Y."/>
            <person name="Guo Z."/>
        </authorList>
    </citation>
    <scope>NUCLEOTIDE SEQUENCE [LARGE SCALE GENOMIC DNA]</scope>
    <source>
        <strain evidence="1">JGI-4</strain>
    </source>
</reference>
<sequence length="239" mass="27296">MLVSVKTIKILISLFVFSVCIAQDLTFFAYLGKNLPASTYLKISQDINQTFLRFDGIKLSDKSFEFPLYYGFKISYRLKFVNPRTFVELEFIHSKVYSNPEQIVRAVGIYRNALVDSVIRFGDIVQNFSISHGLNYAILNYGYKVGLKSYIFPFLKFGVGISVPHFETTIDSLSFERYEVNDFVVQFSCGADFKIYKSVLGMVELKYTSGEIVNVGIYGGTAETFIKMFHFVFGLGYSF</sequence>
<dbReference type="Gene3D" id="2.40.160.20">
    <property type="match status" value="1"/>
</dbReference>
<accession>A0A0P1LIR1</accession>
<evidence type="ECO:0000313" key="2">
    <source>
        <dbReference type="Proteomes" id="UP000182011"/>
    </source>
</evidence>
<dbReference type="InterPro" id="IPR011250">
    <property type="entry name" value="OMP/PagP_B-barrel"/>
</dbReference>
<accession>A0A0S4N3M0</accession>
<accession>A0A0P1LI11</accession>
<accession>A0A0P1M462</accession>
<protein>
    <submittedName>
        <fullName evidence="1">Outer membrane protein beta-barrel domain</fullName>
    </submittedName>
</protein>
<accession>A0A0P1M357</accession>
<dbReference type="EMBL" id="FAOP01000005">
    <property type="protein sequence ID" value="CUU05123.1"/>
    <property type="molecule type" value="Genomic_DNA"/>
</dbReference>
<accession>A0A0P1LK13</accession>
<name>A0A0P1LIR1_9BACT</name>
<dbReference type="SUPFAM" id="SSF56925">
    <property type="entry name" value="OMPA-like"/>
    <property type="match status" value="1"/>
</dbReference>
<dbReference type="AlphaFoldDB" id="A0A0P1LIR1"/>
<organism evidence="1 2">
    <name type="scientific">Candidatus Kryptonium thompsonii</name>
    <dbReference type="NCBI Taxonomy" id="1633631"/>
    <lineage>
        <taxon>Bacteria</taxon>
        <taxon>Pseudomonadati</taxon>
        <taxon>Candidatus Kryptoniota</taxon>
        <taxon>Candidatus Kryptonium</taxon>
    </lineage>
</organism>
<gene>
    <name evidence="1" type="ORF">JGI4_01167</name>
</gene>
<accession>A0A0P1MQB5</accession>
<accession>A0A0P1P7P9</accession>
<evidence type="ECO:0000313" key="1">
    <source>
        <dbReference type="EMBL" id="CUU05123.1"/>
    </source>
</evidence>